<sequence length="352" mass="39586">MTSFEQTEKPLTDADLQQLRNTRNSAVLIGGLVIAIFVAISAAIIVSSDGGLAWFSAIMPVLGMAIIGYMLYKYNQDVGYGKKVCIKGTITGKKQHTTRNNSKSSSSSSSTAYYLIIGENRRVSVNADVYQKYHLGEGIELEMTKHSETILAQKHLEGSIRIEEQTKNQEFRQKQAYISPSSLSDLTPDDCRAIRKARTRSIWGFVGWLFILAFISIFVVIFGMIFLAFVVFEHLPKQYLPYVGQFLTYGVPAIVLVALGNWLISRLLPFNRDLAEGQKEIQTMYITDKFASNVQVTSSGWRVTSSSGQYYYAVINGRNYDIDYALYEKIDNSHPVQVHLAPHSKVLLRIDF</sequence>
<protein>
    <submittedName>
        <fullName evidence="2">Uncharacterized protein</fullName>
    </submittedName>
</protein>
<reference evidence="2 3" key="1">
    <citation type="submission" date="2016-10" db="EMBL/GenBank/DDBJ databases">
        <authorList>
            <person name="de Groot N.N."/>
        </authorList>
    </citation>
    <scope>NUCLEOTIDE SEQUENCE [LARGE SCALE GENOMIC DNA]</scope>
    <source>
        <strain evidence="2 3">DSM 6793</strain>
    </source>
</reference>
<proteinExistence type="predicted"/>
<dbReference type="Proteomes" id="UP000199514">
    <property type="component" value="Unassembled WGS sequence"/>
</dbReference>
<evidence type="ECO:0000313" key="2">
    <source>
        <dbReference type="EMBL" id="SFC14993.1"/>
    </source>
</evidence>
<feature type="transmembrane region" description="Helical" evidence="1">
    <location>
        <begin position="26"/>
        <end position="46"/>
    </location>
</feature>
<feature type="transmembrane region" description="Helical" evidence="1">
    <location>
        <begin position="52"/>
        <end position="72"/>
    </location>
</feature>
<name>A0A1I1H0R2_9BACT</name>
<dbReference type="AlphaFoldDB" id="A0A1I1H0R2"/>
<dbReference type="EMBL" id="FOLE01000003">
    <property type="protein sequence ID" value="SFC14993.1"/>
    <property type="molecule type" value="Genomic_DNA"/>
</dbReference>
<evidence type="ECO:0000313" key="3">
    <source>
        <dbReference type="Proteomes" id="UP000199514"/>
    </source>
</evidence>
<keyword evidence="1" id="KW-0812">Transmembrane</keyword>
<keyword evidence="3" id="KW-1185">Reference proteome</keyword>
<keyword evidence="1" id="KW-0472">Membrane</keyword>
<accession>A0A1I1H0R2</accession>
<dbReference type="RefSeq" id="WP_091509780.1">
    <property type="nucleotide sequence ID" value="NZ_FOLE01000003.1"/>
</dbReference>
<dbReference type="STRING" id="927664.SAMN05421780_10388"/>
<feature type="transmembrane region" description="Helical" evidence="1">
    <location>
        <begin position="242"/>
        <end position="264"/>
    </location>
</feature>
<gene>
    <name evidence="2" type="ORF">SAMN05421780_10388</name>
</gene>
<feature type="transmembrane region" description="Helical" evidence="1">
    <location>
        <begin position="202"/>
        <end position="230"/>
    </location>
</feature>
<keyword evidence="1" id="KW-1133">Transmembrane helix</keyword>
<organism evidence="2 3">
    <name type="scientific">Flexibacter flexilis DSM 6793</name>
    <dbReference type="NCBI Taxonomy" id="927664"/>
    <lineage>
        <taxon>Bacteria</taxon>
        <taxon>Pseudomonadati</taxon>
        <taxon>Bacteroidota</taxon>
        <taxon>Cytophagia</taxon>
        <taxon>Cytophagales</taxon>
        <taxon>Flexibacteraceae</taxon>
        <taxon>Flexibacter</taxon>
    </lineage>
</organism>
<evidence type="ECO:0000256" key="1">
    <source>
        <dbReference type="SAM" id="Phobius"/>
    </source>
</evidence>